<protein>
    <submittedName>
        <fullName evidence="1">Uncharacterized protein</fullName>
    </submittedName>
</protein>
<dbReference type="EMBL" id="JANAVB010039216">
    <property type="protein sequence ID" value="KAJ6799952.1"/>
    <property type="molecule type" value="Genomic_DNA"/>
</dbReference>
<gene>
    <name evidence="1" type="ORF">M6B38_204390</name>
</gene>
<dbReference type="AlphaFoldDB" id="A0AAX6E776"/>
<accession>A0AAX6E776</accession>
<name>A0AAX6E776_IRIPA</name>
<comment type="caution">
    <text evidence="1">The sequence shown here is derived from an EMBL/GenBank/DDBJ whole genome shotgun (WGS) entry which is preliminary data.</text>
</comment>
<dbReference type="Proteomes" id="UP001140949">
    <property type="component" value="Unassembled WGS sequence"/>
</dbReference>
<proteinExistence type="predicted"/>
<organism evidence="1 2">
    <name type="scientific">Iris pallida</name>
    <name type="common">Sweet iris</name>
    <dbReference type="NCBI Taxonomy" id="29817"/>
    <lineage>
        <taxon>Eukaryota</taxon>
        <taxon>Viridiplantae</taxon>
        <taxon>Streptophyta</taxon>
        <taxon>Embryophyta</taxon>
        <taxon>Tracheophyta</taxon>
        <taxon>Spermatophyta</taxon>
        <taxon>Magnoliopsida</taxon>
        <taxon>Liliopsida</taxon>
        <taxon>Asparagales</taxon>
        <taxon>Iridaceae</taxon>
        <taxon>Iridoideae</taxon>
        <taxon>Irideae</taxon>
        <taxon>Iris</taxon>
    </lineage>
</organism>
<sequence length="46" mass="5324">MLHIYLFSEKRLMGILFLWLGQESSSLKDIPVVIMSSENVPSRINM</sequence>
<reference evidence="1" key="1">
    <citation type="journal article" date="2023" name="GigaByte">
        <title>Genome assembly of the bearded iris, Iris pallida Lam.</title>
        <authorList>
            <person name="Bruccoleri R.E."/>
            <person name="Oakeley E.J."/>
            <person name="Faust A.M.E."/>
            <person name="Altorfer M."/>
            <person name="Dessus-Babus S."/>
            <person name="Burckhardt D."/>
            <person name="Oertli M."/>
            <person name="Naumann U."/>
            <person name="Petersen F."/>
            <person name="Wong J."/>
        </authorList>
    </citation>
    <scope>NUCLEOTIDE SEQUENCE</scope>
    <source>
        <strain evidence="1">GSM-AAB239-AS_SAM_17_03QT</strain>
    </source>
</reference>
<reference evidence="1" key="2">
    <citation type="submission" date="2023-04" db="EMBL/GenBank/DDBJ databases">
        <authorList>
            <person name="Bruccoleri R.E."/>
            <person name="Oakeley E.J."/>
            <person name="Faust A.-M."/>
            <person name="Dessus-Babus S."/>
            <person name="Altorfer M."/>
            <person name="Burckhardt D."/>
            <person name="Oertli M."/>
            <person name="Naumann U."/>
            <person name="Petersen F."/>
            <person name="Wong J."/>
        </authorList>
    </citation>
    <scope>NUCLEOTIDE SEQUENCE</scope>
    <source>
        <strain evidence="1">GSM-AAB239-AS_SAM_17_03QT</strain>
        <tissue evidence="1">Leaf</tissue>
    </source>
</reference>
<evidence type="ECO:0000313" key="1">
    <source>
        <dbReference type="EMBL" id="KAJ6799952.1"/>
    </source>
</evidence>
<evidence type="ECO:0000313" key="2">
    <source>
        <dbReference type="Proteomes" id="UP001140949"/>
    </source>
</evidence>
<keyword evidence="2" id="KW-1185">Reference proteome</keyword>